<accession>A0A852V4V7</accession>
<dbReference type="EMBL" id="JACCCO010000001">
    <property type="protein sequence ID" value="NYF41321.1"/>
    <property type="molecule type" value="Genomic_DNA"/>
</dbReference>
<proteinExistence type="predicted"/>
<organism evidence="1 2">
    <name type="scientific">Streptosporangium sandarakinum</name>
    <dbReference type="NCBI Taxonomy" id="1260955"/>
    <lineage>
        <taxon>Bacteria</taxon>
        <taxon>Bacillati</taxon>
        <taxon>Actinomycetota</taxon>
        <taxon>Actinomycetes</taxon>
        <taxon>Streptosporangiales</taxon>
        <taxon>Streptosporangiaceae</taxon>
        <taxon>Streptosporangium</taxon>
    </lineage>
</organism>
<dbReference type="RefSeq" id="WP_179821990.1">
    <property type="nucleotide sequence ID" value="NZ_JACCCO010000001.1"/>
</dbReference>
<evidence type="ECO:0000313" key="2">
    <source>
        <dbReference type="Proteomes" id="UP000576393"/>
    </source>
</evidence>
<dbReference type="Proteomes" id="UP000576393">
    <property type="component" value="Unassembled WGS sequence"/>
</dbReference>
<dbReference type="AlphaFoldDB" id="A0A852V4V7"/>
<sequence>MLAMLPVAARQILKAMMRTGTREYKSEYARHYFGQGKAQGIAEGEAKMLLHVLAGRGVEVPEDARARILECTDPAQIERWGRRAGTVDTIDELFA</sequence>
<keyword evidence="2" id="KW-1185">Reference proteome</keyword>
<protein>
    <submittedName>
        <fullName evidence="1">Uncharacterized protein</fullName>
    </submittedName>
</protein>
<comment type="caution">
    <text evidence="1">The sequence shown here is derived from an EMBL/GenBank/DDBJ whole genome shotgun (WGS) entry which is preliminary data.</text>
</comment>
<reference evidence="1 2" key="1">
    <citation type="submission" date="2020-07" db="EMBL/GenBank/DDBJ databases">
        <title>Sequencing the genomes of 1000 actinobacteria strains.</title>
        <authorList>
            <person name="Klenk H.-P."/>
        </authorList>
    </citation>
    <scope>NUCLEOTIDE SEQUENCE [LARGE SCALE GENOMIC DNA]</scope>
    <source>
        <strain evidence="1 2">DSM 45763</strain>
    </source>
</reference>
<name>A0A852V4V7_9ACTN</name>
<evidence type="ECO:0000313" key="1">
    <source>
        <dbReference type="EMBL" id="NYF41321.1"/>
    </source>
</evidence>
<gene>
    <name evidence="1" type="ORF">HDA43_003480</name>
</gene>